<keyword evidence="2" id="KW-1133">Transmembrane helix</keyword>
<evidence type="ECO:0000313" key="3">
    <source>
        <dbReference type="EMBL" id="KAF6220391.1"/>
    </source>
</evidence>
<sequence length="225" mass="24537">MQRSVLEYATGPSNPKTLPFLVPPNGPSEEHLYHNQRARSGQAKNFSVFAIGLMLGLGLLVICVNLVLDRLQCEKDLKDYRRLAWKSNGLFQLQRLAHEEAGFGTWERRAKNVPVTALGETLATLDVNYPEHPMVLKTPVLSNQPMQPKSNTTHIGSPQTTDTTDITALFAGIEPKPVDGEHEAEHPNSSSSANSTGGPNLGIAMQIESTPGKRLLGPGPRRNSL</sequence>
<protein>
    <submittedName>
        <fullName evidence="3">Uncharacterized protein</fullName>
    </submittedName>
</protein>
<feature type="compositionally biased region" description="Polar residues" evidence="1">
    <location>
        <begin position="187"/>
        <end position="198"/>
    </location>
</feature>
<keyword evidence="4" id="KW-1185">Reference proteome</keyword>
<dbReference type="Proteomes" id="UP000593566">
    <property type="component" value="Unassembled WGS sequence"/>
</dbReference>
<accession>A0A8H6CBX9</accession>
<evidence type="ECO:0000256" key="1">
    <source>
        <dbReference type="SAM" id="MobiDB-lite"/>
    </source>
</evidence>
<dbReference type="EMBL" id="JACCJB010000017">
    <property type="protein sequence ID" value="KAF6220391.1"/>
    <property type="molecule type" value="Genomic_DNA"/>
</dbReference>
<dbReference type="AlphaFoldDB" id="A0A8H6CBX9"/>
<proteinExistence type="predicted"/>
<evidence type="ECO:0000313" key="4">
    <source>
        <dbReference type="Proteomes" id="UP000593566"/>
    </source>
</evidence>
<dbReference type="GeneID" id="59331934"/>
<comment type="caution">
    <text evidence="3">The sequence shown here is derived from an EMBL/GenBank/DDBJ whole genome shotgun (WGS) entry which is preliminary data.</text>
</comment>
<name>A0A8H6CBX9_9LECA</name>
<keyword evidence="2" id="KW-0472">Membrane</keyword>
<keyword evidence="2" id="KW-0812">Transmembrane</keyword>
<feature type="compositionally biased region" description="Basic and acidic residues" evidence="1">
    <location>
        <begin position="177"/>
        <end position="186"/>
    </location>
</feature>
<feature type="transmembrane region" description="Helical" evidence="2">
    <location>
        <begin position="46"/>
        <end position="68"/>
    </location>
</feature>
<feature type="region of interest" description="Disordered" evidence="1">
    <location>
        <begin position="177"/>
        <end position="225"/>
    </location>
</feature>
<evidence type="ECO:0000256" key="2">
    <source>
        <dbReference type="SAM" id="Phobius"/>
    </source>
</evidence>
<feature type="region of interest" description="Disordered" evidence="1">
    <location>
        <begin position="141"/>
        <end position="162"/>
    </location>
</feature>
<reference evidence="3 4" key="1">
    <citation type="journal article" date="2020" name="Genomics">
        <title>Complete, high-quality genomes from long-read metagenomic sequencing of two wolf lichen thalli reveals enigmatic genome architecture.</title>
        <authorList>
            <person name="McKenzie S.K."/>
            <person name="Walston R.F."/>
            <person name="Allen J.L."/>
        </authorList>
    </citation>
    <scope>NUCLEOTIDE SEQUENCE [LARGE SCALE GENOMIC DNA]</scope>
    <source>
        <strain evidence="3">WasteWater1</strain>
    </source>
</reference>
<dbReference type="RefSeq" id="XP_037149826.1">
    <property type="nucleotide sequence ID" value="XM_037294445.1"/>
</dbReference>
<organism evidence="3 4">
    <name type="scientific">Letharia lupina</name>
    <dbReference type="NCBI Taxonomy" id="560253"/>
    <lineage>
        <taxon>Eukaryota</taxon>
        <taxon>Fungi</taxon>
        <taxon>Dikarya</taxon>
        <taxon>Ascomycota</taxon>
        <taxon>Pezizomycotina</taxon>
        <taxon>Lecanoromycetes</taxon>
        <taxon>OSLEUM clade</taxon>
        <taxon>Lecanoromycetidae</taxon>
        <taxon>Lecanorales</taxon>
        <taxon>Lecanorineae</taxon>
        <taxon>Parmeliaceae</taxon>
        <taxon>Letharia</taxon>
    </lineage>
</organism>
<gene>
    <name evidence="3" type="ORF">HO133_003523</name>
</gene>